<evidence type="ECO:0000313" key="2">
    <source>
        <dbReference type="Proteomes" id="UP000298787"/>
    </source>
</evidence>
<protein>
    <submittedName>
        <fullName evidence="1">Plexin A3</fullName>
    </submittedName>
</protein>
<dbReference type="InterPro" id="IPR036352">
    <property type="entry name" value="Semap_dom_sf"/>
</dbReference>
<dbReference type="AlphaFoldDB" id="A0A4U5UPX3"/>
<dbReference type="InterPro" id="IPR015943">
    <property type="entry name" value="WD40/YVTN_repeat-like_dom_sf"/>
</dbReference>
<evidence type="ECO:0000313" key="1">
    <source>
        <dbReference type="EMBL" id="TKS77093.1"/>
    </source>
</evidence>
<dbReference type="Proteomes" id="UP000298787">
    <property type="component" value="Chromosome 10"/>
</dbReference>
<dbReference type="STRING" id="240159.A0A4U5UPX3"/>
<dbReference type="Gene3D" id="2.130.10.10">
    <property type="entry name" value="YVTN repeat-like/Quinoprotein amine dehydrogenase"/>
    <property type="match status" value="1"/>
</dbReference>
<name>A0A4U5UPX3_COLLU</name>
<keyword evidence="2" id="KW-1185">Reference proteome</keyword>
<dbReference type="GO" id="GO:0007399">
    <property type="term" value="P:nervous system development"/>
    <property type="evidence" value="ECO:0007669"/>
    <property type="project" value="UniProtKB-ARBA"/>
</dbReference>
<accession>A0A4U5UPX3</accession>
<gene>
    <name evidence="1" type="ORF">D9C73_011184</name>
</gene>
<reference evidence="1 2" key="1">
    <citation type="submission" date="2019-01" db="EMBL/GenBank/DDBJ databases">
        <title>Genome Assembly of Collichthys lucidus.</title>
        <authorList>
            <person name="Cai M."/>
            <person name="Xiao S."/>
        </authorList>
    </citation>
    <scope>NUCLEOTIDE SEQUENCE [LARGE SCALE GENOMIC DNA]</scope>
    <source>
        <strain evidence="1">JT15FE1705JMU</strain>
        <tissue evidence="1">Muscle</tissue>
    </source>
</reference>
<dbReference type="EMBL" id="CM014087">
    <property type="protein sequence ID" value="TKS77093.1"/>
    <property type="molecule type" value="Genomic_DNA"/>
</dbReference>
<proteinExistence type="predicted"/>
<dbReference type="SUPFAM" id="SSF101912">
    <property type="entry name" value="Sema domain"/>
    <property type="match status" value="1"/>
</dbReference>
<sequence>MSPPSLSSFAFIPARIQSSVQFNQKLLNWKEGKFISTTGKHFIKKLEVPILVNSIIQPALLYENVVVSNGSPILRDLLFSPDHQHLYALTDKQLFNILSERVCGVTALPVVSSDSIEQNKDLHSAAECELVYQTVQNRSVRRASPAY</sequence>
<organism evidence="1 2">
    <name type="scientific">Collichthys lucidus</name>
    <name type="common">Big head croaker</name>
    <name type="synonym">Sciaena lucida</name>
    <dbReference type="NCBI Taxonomy" id="240159"/>
    <lineage>
        <taxon>Eukaryota</taxon>
        <taxon>Metazoa</taxon>
        <taxon>Chordata</taxon>
        <taxon>Craniata</taxon>
        <taxon>Vertebrata</taxon>
        <taxon>Euteleostomi</taxon>
        <taxon>Actinopterygii</taxon>
        <taxon>Neopterygii</taxon>
        <taxon>Teleostei</taxon>
        <taxon>Neoteleostei</taxon>
        <taxon>Acanthomorphata</taxon>
        <taxon>Eupercaria</taxon>
        <taxon>Sciaenidae</taxon>
        <taxon>Collichthys</taxon>
    </lineage>
</organism>